<evidence type="ECO:0000256" key="3">
    <source>
        <dbReference type="ARBA" id="ARBA00022694"/>
    </source>
</evidence>
<dbReference type="PANTHER" id="PTHR46018:SF2">
    <property type="entry name" value="ZINC PHOSPHODIESTERASE ELAC PROTEIN 1"/>
    <property type="match status" value="1"/>
</dbReference>
<keyword evidence="6" id="KW-0255">Endonuclease</keyword>
<dbReference type="EMBL" id="JARQWQ010000034">
    <property type="protein sequence ID" value="KAK2561134.1"/>
    <property type="molecule type" value="Genomic_DNA"/>
</dbReference>
<dbReference type="PANTHER" id="PTHR46018">
    <property type="entry name" value="ZINC PHOSPHODIESTERASE ELAC PROTEIN 1"/>
    <property type="match status" value="1"/>
</dbReference>
<sequence>MELHFLGTGSCYPSPHRGASCTVLKHDSGSWMFDCGEGSQIQLRKSCIKPGKLTKIFITHLHGDHLFGLPGLLCTIGLNCAENRPPIEIFGPVGLRKYLRVCLELSQSLLGFSYSVHELYCSHSDFCQSGNTGPLDSSTTDRQHPNETLGRTIFENKDCLWQVCQESNLTVFAAPLKHRTMCFGYVVQEKQIPGKLDPSLLKQKGIPPGPLYSKIKDGESIIAPDGSQITPNEVMGPPRPGRKLVILGDTCDSSKIKTIAADADVVVHEATLADELKEACIDYGHSTPEMAGRFATSIKAKKLVLTHFSQRYKSVGNAESTINVDESENVSKLVKQAEKTFTGCIIAADDFMVIQVLLKD</sequence>
<reference evidence="9" key="2">
    <citation type="journal article" date="2023" name="Science">
        <title>Genomic signatures of disease resistance in endangered staghorn corals.</title>
        <authorList>
            <person name="Vollmer S.V."/>
            <person name="Selwyn J.D."/>
            <person name="Despard B.A."/>
            <person name="Roesel C.L."/>
        </authorList>
    </citation>
    <scope>NUCLEOTIDE SEQUENCE</scope>
    <source>
        <strain evidence="9">K2</strain>
    </source>
</reference>
<keyword evidence="7" id="KW-0378">Hydrolase</keyword>
<keyword evidence="3" id="KW-0819">tRNA processing</keyword>
<dbReference type="GO" id="GO:0005634">
    <property type="term" value="C:nucleus"/>
    <property type="evidence" value="ECO:0007669"/>
    <property type="project" value="TreeGrafter"/>
</dbReference>
<dbReference type="InterPro" id="IPR036866">
    <property type="entry name" value="RibonucZ/Hydroxyglut_hydro"/>
</dbReference>
<reference evidence="9" key="1">
    <citation type="journal article" date="2023" name="G3 (Bethesda)">
        <title>Whole genome assembly and annotation of the endangered Caribbean coral Acropora cervicornis.</title>
        <authorList>
            <person name="Selwyn J.D."/>
            <person name="Vollmer S.V."/>
        </authorList>
    </citation>
    <scope>NUCLEOTIDE SEQUENCE</scope>
    <source>
        <strain evidence="9">K2</strain>
    </source>
</reference>
<comment type="caution">
    <text evidence="9">The sequence shown here is derived from an EMBL/GenBank/DDBJ whole genome shotgun (WGS) entry which is preliminary data.</text>
</comment>
<name>A0AAD9QGY9_ACRCE</name>
<keyword evidence="8" id="KW-0862">Zinc</keyword>
<dbReference type="CDD" id="cd07717">
    <property type="entry name" value="RNaseZ_ZiPD-like_MBL-fold"/>
    <property type="match status" value="1"/>
</dbReference>
<dbReference type="SUPFAM" id="SSF56281">
    <property type="entry name" value="Metallo-hydrolase/oxidoreductase"/>
    <property type="match status" value="1"/>
</dbReference>
<dbReference type="Pfam" id="PF23023">
    <property type="entry name" value="Anti-Pycsar_Apyc1"/>
    <property type="match status" value="1"/>
</dbReference>
<evidence type="ECO:0000256" key="2">
    <source>
        <dbReference type="ARBA" id="ARBA00011738"/>
    </source>
</evidence>
<evidence type="ECO:0000313" key="9">
    <source>
        <dbReference type="EMBL" id="KAK2561134.1"/>
    </source>
</evidence>
<organism evidence="9 10">
    <name type="scientific">Acropora cervicornis</name>
    <name type="common">Staghorn coral</name>
    <dbReference type="NCBI Taxonomy" id="6130"/>
    <lineage>
        <taxon>Eukaryota</taxon>
        <taxon>Metazoa</taxon>
        <taxon>Cnidaria</taxon>
        <taxon>Anthozoa</taxon>
        <taxon>Hexacorallia</taxon>
        <taxon>Scleractinia</taxon>
        <taxon>Astrocoeniina</taxon>
        <taxon>Acroporidae</taxon>
        <taxon>Acropora</taxon>
    </lineage>
</organism>
<keyword evidence="5" id="KW-0479">Metal-binding</keyword>
<keyword evidence="10" id="KW-1185">Reference proteome</keyword>
<evidence type="ECO:0000256" key="6">
    <source>
        <dbReference type="ARBA" id="ARBA00022759"/>
    </source>
</evidence>
<dbReference type="NCBIfam" id="NF000801">
    <property type="entry name" value="PRK00055.1-3"/>
    <property type="match status" value="1"/>
</dbReference>
<protein>
    <submittedName>
        <fullName evidence="9">Zinc phosphodiesterase ELAC protein 1</fullName>
    </submittedName>
</protein>
<accession>A0AAD9QGY9</accession>
<dbReference type="AlphaFoldDB" id="A0AAD9QGY9"/>
<dbReference type="HAMAP" id="MF_01818">
    <property type="entry name" value="RNase_Z_BN"/>
    <property type="match status" value="1"/>
</dbReference>
<evidence type="ECO:0000256" key="4">
    <source>
        <dbReference type="ARBA" id="ARBA00022722"/>
    </source>
</evidence>
<gene>
    <name evidence="9" type="ORF">P5673_016275</name>
</gene>
<evidence type="ECO:0000313" key="10">
    <source>
        <dbReference type="Proteomes" id="UP001249851"/>
    </source>
</evidence>
<dbReference type="Gene3D" id="3.60.15.10">
    <property type="entry name" value="Ribonuclease Z/Hydroxyacylglutathione hydrolase-like"/>
    <property type="match status" value="1"/>
</dbReference>
<evidence type="ECO:0000256" key="7">
    <source>
        <dbReference type="ARBA" id="ARBA00022801"/>
    </source>
</evidence>
<dbReference type="GO" id="GO:0046872">
    <property type="term" value="F:metal ion binding"/>
    <property type="evidence" value="ECO:0007669"/>
    <property type="project" value="UniProtKB-KW"/>
</dbReference>
<evidence type="ECO:0000256" key="8">
    <source>
        <dbReference type="ARBA" id="ARBA00022833"/>
    </source>
</evidence>
<comment type="cofactor">
    <cofactor evidence="1">
        <name>Zn(2+)</name>
        <dbReference type="ChEBI" id="CHEBI:29105"/>
    </cofactor>
</comment>
<evidence type="ECO:0000256" key="1">
    <source>
        <dbReference type="ARBA" id="ARBA00001947"/>
    </source>
</evidence>
<dbReference type="Proteomes" id="UP001249851">
    <property type="component" value="Unassembled WGS sequence"/>
</dbReference>
<proteinExistence type="inferred from homology"/>
<evidence type="ECO:0000256" key="5">
    <source>
        <dbReference type="ARBA" id="ARBA00022723"/>
    </source>
</evidence>
<dbReference type="InterPro" id="IPR013471">
    <property type="entry name" value="RNase_Z/BN"/>
</dbReference>
<comment type="subunit">
    <text evidence="2">Homodimer.</text>
</comment>
<keyword evidence="4" id="KW-0540">Nuclease</keyword>
<dbReference type="GO" id="GO:0042781">
    <property type="term" value="F:3'-tRNA processing endoribonuclease activity"/>
    <property type="evidence" value="ECO:0007669"/>
    <property type="project" value="TreeGrafter"/>
</dbReference>